<feature type="compositionally biased region" description="Basic and acidic residues" evidence="1">
    <location>
        <begin position="81"/>
        <end position="102"/>
    </location>
</feature>
<dbReference type="EMBL" id="HBUF01316195">
    <property type="protein sequence ID" value="CAG6694035.1"/>
    <property type="molecule type" value="Transcribed_RNA"/>
</dbReference>
<accession>A0A8D8TX82</accession>
<dbReference type="AlphaFoldDB" id="A0A8D8TX82"/>
<feature type="compositionally biased region" description="Basic residues" evidence="1">
    <location>
        <begin position="53"/>
        <end position="64"/>
    </location>
</feature>
<proteinExistence type="predicted"/>
<protein>
    <submittedName>
        <fullName evidence="2">Uncharacterized protein</fullName>
    </submittedName>
</protein>
<name>A0A8D8TX82_9HEMI</name>
<reference evidence="2" key="1">
    <citation type="submission" date="2021-05" db="EMBL/GenBank/DDBJ databases">
        <authorList>
            <person name="Alioto T."/>
            <person name="Alioto T."/>
            <person name="Gomez Garrido J."/>
        </authorList>
    </citation>
    <scope>NUCLEOTIDE SEQUENCE</scope>
</reference>
<sequence>MSVQAVCSQCRLCAVYCSLCILHSLKMNTMWSVKYRIKEHSKFEVLRELRGDGRKRRGRRRGRGVRRENVKGRRPKRRGRDRGEEEGRRGGKSGERKKMEEG</sequence>
<organism evidence="2">
    <name type="scientific">Cacopsylla melanoneura</name>
    <dbReference type="NCBI Taxonomy" id="428564"/>
    <lineage>
        <taxon>Eukaryota</taxon>
        <taxon>Metazoa</taxon>
        <taxon>Ecdysozoa</taxon>
        <taxon>Arthropoda</taxon>
        <taxon>Hexapoda</taxon>
        <taxon>Insecta</taxon>
        <taxon>Pterygota</taxon>
        <taxon>Neoptera</taxon>
        <taxon>Paraneoptera</taxon>
        <taxon>Hemiptera</taxon>
        <taxon>Sternorrhyncha</taxon>
        <taxon>Psylloidea</taxon>
        <taxon>Psyllidae</taxon>
        <taxon>Psyllinae</taxon>
        <taxon>Cacopsylla</taxon>
    </lineage>
</organism>
<feature type="region of interest" description="Disordered" evidence="1">
    <location>
        <begin position="51"/>
        <end position="102"/>
    </location>
</feature>
<evidence type="ECO:0000256" key="1">
    <source>
        <dbReference type="SAM" id="MobiDB-lite"/>
    </source>
</evidence>
<evidence type="ECO:0000313" key="2">
    <source>
        <dbReference type="EMBL" id="CAG6694035.1"/>
    </source>
</evidence>